<evidence type="ECO:0000256" key="5">
    <source>
        <dbReference type="ARBA" id="ARBA00022737"/>
    </source>
</evidence>
<feature type="coiled-coil region" evidence="10">
    <location>
        <begin position="14"/>
        <end position="41"/>
    </location>
</feature>
<name>A0A5A7SJN9_CUCMM</name>
<accession>A0A5A7SJN9</accession>
<gene>
    <name evidence="12" type="ORF">E6C27_scaffold34G003420</name>
</gene>
<evidence type="ECO:0000256" key="3">
    <source>
        <dbReference type="ARBA" id="ARBA00022692"/>
    </source>
</evidence>
<protein>
    <submittedName>
        <fullName evidence="12">Transcription factor bHLH101-like</fullName>
    </submittedName>
</protein>
<keyword evidence="2" id="KW-0433">Leucine-rich repeat</keyword>
<dbReference type="PANTHER" id="PTHR27000:SF642">
    <property type="entry name" value="INACTIVE LEUCINE-RICH REPEAT RECEPTOR KINASE XIAO-RELATED"/>
    <property type="match status" value="1"/>
</dbReference>
<feature type="compositionally biased region" description="Polar residues" evidence="11">
    <location>
        <begin position="213"/>
        <end position="251"/>
    </location>
</feature>
<dbReference type="GO" id="GO:0016020">
    <property type="term" value="C:membrane"/>
    <property type="evidence" value="ECO:0007669"/>
    <property type="project" value="UniProtKB-SubCell"/>
</dbReference>
<dbReference type="Gene3D" id="3.80.10.10">
    <property type="entry name" value="Ribonuclease Inhibitor"/>
    <property type="match status" value="1"/>
</dbReference>
<keyword evidence="3" id="KW-0812">Transmembrane</keyword>
<evidence type="ECO:0000256" key="4">
    <source>
        <dbReference type="ARBA" id="ARBA00022729"/>
    </source>
</evidence>
<proteinExistence type="predicted"/>
<keyword evidence="5" id="KW-0677">Repeat</keyword>
<sequence length="280" mass="30855">MSNPSTISKALKYIPELQQQVEGLRRRKEGLVTKLNEENLKQIRKNNKEPWMSSLCAVNWLSETEALLQIALEEQTHTQLPFSQILLSLEDDGLLLSTASSFRSSNGSLFFTLLLQATAQHSRDLSCNHLNGEIPFNIGFLQVAITSLQGNQLSGPISPVICLMQVLAVLDLSYNMLTGPIPSILGNLTYTEKLGTLHKQSSGSVERTHQSPDSEGCTYQSSDPEGYTYQSSDPEGCTYQSSDPEGYTYQSGDPEGCTYQSSDPEGCTYQSSDPEGYTYP</sequence>
<evidence type="ECO:0000256" key="8">
    <source>
        <dbReference type="ARBA" id="ARBA00023170"/>
    </source>
</evidence>
<keyword evidence="10" id="KW-0175">Coiled coil</keyword>
<dbReference type="Pfam" id="PF00560">
    <property type="entry name" value="LRR_1"/>
    <property type="match status" value="1"/>
</dbReference>
<keyword evidence="7" id="KW-0472">Membrane</keyword>
<evidence type="ECO:0000256" key="10">
    <source>
        <dbReference type="SAM" id="Coils"/>
    </source>
</evidence>
<dbReference type="SUPFAM" id="SSF52058">
    <property type="entry name" value="L domain-like"/>
    <property type="match status" value="1"/>
</dbReference>
<dbReference type="AlphaFoldDB" id="A0A5A7SJN9"/>
<organism evidence="12 13">
    <name type="scientific">Cucumis melo var. makuwa</name>
    <name type="common">Oriental melon</name>
    <dbReference type="NCBI Taxonomy" id="1194695"/>
    <lineage>
        <taxon>Eukaryota</taxon>
        <taxon>Viridiplantae</taxon>
        <taxon>Streptophyta</taxon>
        <taxon>Embryophyta</taxon>
        <taxon>Tracheophyta</taxon>
        <taxon>Spermatophyta</taxon>
        <taxon>Magnoliopsida</taxon>
        <taxon>eudicotyledons</taxon>
        <taxon>Gunneridae</taxon>
        <taxon>Pentapetalae</taxon>
        <taxon>rosids</taxon>
        <taxon>fabids</taxon>
        <taxon>Cucurbitales</taxon>
        <taxon>Cucurbitaceae</taxon>
        <taxon>Benincaseae</taxon>
        <taxon>Cucumis</taxon>
    </lineage>
</organism>
<evidence type="ECO:0000256" key="11">
    <source>
        <dbReference type="SAM" id="MobiDB-lite"/>
    </source>
</evidence>
<reference evidence="12 13" key="1">
    <citation type="submission" date="2019-08" db="EMBL/GenBank/DDBJ databases">
        <title>Draft genome sequences of two oriental melons (Cucumis melo L. var makuwa).</title>
        <authorList>
            <person name="Kwon S.-Y."/>
        </authorList>
    </citation>
    <scope>NUCLEOTIDE SEQUENCE [LARGE SCALE GENOMIC DNA]</scope>
    <source>
        <strain evidence="13">cv. SW 3</strain>
        <tissue evidence="12">Leaf</tissue>
    </source>
</reference>
<evidence type="ECO:0000256" key="1">
    <source>
        <dbReference type="ARBA" id="ARBA00004479"/>
    </source>
</evidence>
<dbReference type="InterPro" id="IPR001611">
    <property type="entry name" value="Leu-rich_rpt"/>
</dbReference>
<feature type="region of interest" description="Disordered" evidence="11">
    <location>
        <begin position="199"/>
        <end position="280"/>
    </location>
</feature>
<dbReference type="PANTHER" id="PTHR27000">
    <property type="entry name" value="LEUCINE-RICH REPEAT RECEPTOR-LIKE PROTEIN KINASE FAMILY PROTEIN-RELATED"/>
    <property type="match status" value="1"/>
</dbReference>
<keyword evidence="9" id="KW-0325">Glycoprotein</keyword>
<keyword evidence="8" id="KW-0675">Receptor</keyword>
<dbReference type="Proteomes" id="UP000321393">
    <property type="component" value="Unassembled WGS sequence"/>
</dbReference>
<dbReference type="OrthoDB" id="1738540at2759"/>
<keyword evidence="6" id="KW-1133">Transmembrane helix</keyword>
<keyword evidence="4" id="KW-0732">Signal</keyword>
<evidence type="ECO:0000313" key="12">
    <source>
        <dbReference type="EMBL" id="KAA0026016.1"/>
    </source>
</evidence>
<feature type="compositionally biased region" description="Polar residues" evidence="11">
    <location>
        <begin position="258"/>
        <end position="273"/>
    </location>
</feature>
<comment type="subcellular location">
    <subcellularLocation>
        <location evidence="1">Membrane</location>
        <topology evidence="1">Single-pass type I membrane protein</topology>
    </subcellularLocation>
</comment>
<evidence type="ECO:0000256" key="6">
    <source>
        <dbReference type="ARBA" id="ARBA00022989"/>
    </source>
</evidence>
<comment type="caution">
    <text evidence="12">The sequence shown here is derived from an EMBL/GenBank/DDBJ whole genome shotgun (WGS) entry which is preliminary data.</text>
</comment>
<dbReference type="EMBL" id="SSTE01023063">
    <property type="protein sequence ID" value="KAA0026016.1"/>
    <property type="molecule type" value="Genomic_DNA"/>
</dbReference>
<dbReference type="InterPro" id="IPR032675">
    <property type="entry name" value="LRR_dom_sf"/>
</dbReference>
<evidence type="ECO:0000313" key="13">
    <source>
        <dbReference type="Proteomes" id="UP000321393"/>
    </source>
</evidence>
<evidence type="ECO:0000256" key="7">
    <source>
        <dbReference type="ARBA" id="ARBA00023136"/>
    </source>
</evidence>
<evidence type="ECO:0000256" key="2">
    <source>
        <dbReference type="ARBA" id="ARBA00022614"/>
    </source>
</evidence>
<evidence type="ECO:0000256" key="9">
    <source>
        <dbReference type="ARBA" id="ARBA00023180"/>
    </source>
</evidence>